<dbReference type="Pfam" id="PF00534">
    <property type="entry name" value="Glycos_transf_1"/>
    <property type="match status" value="1"/>
</dbReference>
<protein>
    <submittedName>
        <fullName evidence="3">Glycosyltransferase family 4 protein</fullName>
    </submittedName>
</protein>
<dbReference type="RefSeq" id="WP_207071327.1">
    <property type="nucleotide sequence ID" value="NZ_JAFLND010000002.1"/>
</dbReference>
<feature type="domain" description="Glycosyltransferase subfamily 4-like N-terminal" evidence="2">
    <location>
        <begin position="33"/>
        <end position="157"/>
    </location>
</feature>
<evidence type="ECO:0000259" key="1">
    <source>
        <dbReference type="Pfam" id="PF00534"/>
    </source>
</evidence>
<name>A0ABS3EXE6_9FLAO</name>
<reference evidence="3 4" key="1">
    <citation type="submission" date="2021-03" db="EMBL/GenBank/DDBJ databases">
        <title>Muricauda sp. CAU 1631 isolated from Incheon.</title>
        <authorList>
            <person name="Kim W."/>
        </authorList>
    </citation>
    <scope>NUCLEOTIDE SEQUENCE [LARGE SCALE GENOMIC DNA]</scope>
    <source>
        <strain evidence="3 4">CAU 1631</strain>
    </source>
</reference>
<dbReference type="PANTHER" id="PTHR12526">
    <property type="entry name" value="GLYCOSYLTRANSFERASE"/>
    <property type="match status" value="1"/>
</dbReference>
<feature type="domain" description="Glycosyl transferase family 1" evidence="1">
    <location>
        <begin position="201"/>
        <end position="365"/>
    </location>
</feature>
<comment type="caution">
    <text evidence="3">The sequence shown here is derived from an EMBL/GenBank/DDBJ whole genome shotgun (WGS) entry which is preliminary data.</text>
</comment>
<evidence type="ECO:0000259" key="2">
    <source>
        <dbReference type="Pfam" id="PF13439"/>
    </source>
</evidence>
<dbReference type="InterPro" id="IPR028098">
    <property type="entry name" value="Glyco_trans_4-like_N"/>
</dbReference>
<proteinExistence type="predicted"/>
<dbReference type="CDD" id="cd03801">
    <property type="entry name" value="GT4_PimA-like"/>
    <property type="match status" value="1"/>
</dbReference>
<dbReference type="SUPFAM" id="SSF53756">
    <property type="entry name" value="UDP-Glycosyltransferase/glycogen phosphorylase"/>
    <property type="match status" value="1"/>
</dbReference>
<dbReference type="EMBL" id="JAFLND010000002">
    <property type="protein sequence ID" value="MBO0330934.1"/>
    <property type="molecule type" value="Genomic_DNA"/>
</dbReference>
<dbReference type="Gene3D" id="3.40.50.2000">
    <property type="entry name" value="Glycogen Phosphorylase B"/>
    <property type="match status" value="2"/>
</dbReference>
<dbReference type="Proteomes" id="UP000664163">
    <property type="component" value="Unassembled WGS sequence"/>
</dbReference>
<accession>A0ABS3EXE6</accession>
<evidence type="ECO:0000313" key="4">
    <source>
        <dbReference type="Proteomes" id="UP000664163"/>
    </source>
</evidence>
<gene>
    <name evidence="3" type="ORF">J0X13_10260</name>
</gene>
<dbReference type="PANTHER" id="PTHR12526:SF627">
    <property type="entry name" value="D-RHAMNOSYLTRANSFERASE WBPZ"/>
    <property type="match status" value="1"/>
</dbReference>
<sequence>MTKTILFIHQSAELYGSDKTLLYLTKEINFLEDFEVVVVLPNNGPLKKELEQYGVKVITSPVIKISRSMFTPKNLLLLPLTIFTAIKTLEKKLDGLKVDIVHSNTLAVLLGAFYAKKNRIRHIWHVHEIIKKPKVIYKAFPILLNLFSQMVVYNSCETMKFWNVHRPGLTKKSLVILNGLDRLTPPASSGEIERIKKTLFGFDEDNVVIGLIGRINHWKGQELLLEAFNLLKENFVNLKLVFIGSASEGKEYLVTQLQNKIEEYGLKDDCKIVPFQKDIWPIWDSLDIAVVPSTEPEPFGLVAVEAMLSKKPVVAAGHGGLLEIVEDGRTGYFFEPNNIQDLAVKLTNLIANKERTLSFGENGFKIASDDFSSKRYVEKFTELYTS</sequence>
<evidence type="ECO:0000313" key="3">
    <source>
        <dbReference type="EMBL" id="MBO0330934.1"/>
    </source>
</evidence>
<organism evidence="3 4">
    <name type="scientific">[Muricauda] lutisoli</name>
    <dbReference type="NCBI Taxonomy" id="2816035"/>
    <lineage>
        <taxon>Bacteria</taxon>
        <taxon>Pseudomonadati</taxon>
        <taxon>Bacteroidota</taxon>
        <taxon>Flavobacteriia</taxon>
        <taxon>Flavobacteriales</taxon>
        <taxon>Flavobacteriaceae</taxon>
        <taxon>Allomuricauda</taxon>
    </lineage>
</organism>
<keyword evidence="4" id="KW-1185">Reference proteome</keyword>
<dbReference type="Pfam" id="PF13439">
    <property type="entry name" value="Glyco_transf_4"/>
    <property type="match status" value="1"/>
</dbReference>
<dbReference type="InterPro" id="IPR001296">
    <property type="entry name" value="Glyco_trans_1"/>
</dbReference>